<gene>
    <name evidence="1" type="ORF">CTLFYP3_00048</name>
</gene>
<protein>
    <submittedName>
        <fullName evidence="1">Uncharacterized protein</fullName>
    </submittedName>
</protein>
<evidence type="ECO:0000313" key="1">
    <source>
        <dbReference type="EMBL" id="VYU66805.1"/>
    </source>
</evidence>
<proteinExistence type="predicted"/>
<dbReference type="EMBL" id="CACRTO010000049">
    <property type="protein sequence ID" value="VYU66805.1"/>
    <property type="molecule type" value="Genomic_DNA"/>
</dbReference>
<sequence length="151" mass="17714">MYNEARTEERNKISRFFRTQDDFETEKIAARAGVKKYKSGGRLMEEYDLSNWKWVCVKRNDVNFLISLQTFDRDPSTGNLHILMDKIGIYAYVGNYSSIDAQTKMMITNIELPLDDNKLNELGQILRDLSECDIYKLQVQYEKVCANHRLV</sequence>
<accession>A0A6N3GR26</accession>
<name>A0A6N3GR26_9CLOT</name>
<reference evidence="1" key="1">
    <citation type="submission" date="2019-11" db="EMBL/GenBank/DDBJ databases">
        <authorList>
            <person name="Feng L."/>
        </authorList>
    </citation>
    <scope>NUCLEOTIDE SEQUENCE</scope>
    <source>
        <strain evidence="1">CTertiumLFYP3</strain>
    </source>
</reference>
<dbReference type="AlphaFoldDB" id="A0A6N3GR26"/>
<organism evidence="1">
    <name type="scientific">Clostridium tertium</name>
    <dbReference type="NCBI Taxonomy" id="1559"/>
    <lineage>
        <taxon>Bacteria</taxon>
        <taxon>Bacillati</taxon>
        <taxon>Bacillota</taxon>
        <taxon>Clostridia</taxon>
        <taxon>Eubacteriales</taxon>
        <taxon>Clostridiaceae</taxon>
        <taxon>Clostridium</taxon>
    </lineage>
</organism>